<dbReference type="RefSeq" id="WP_184173317.1">
    <property type="nucleotide sequence ID" value="NZ_BAABAG010000030.1"/>
</dbReference>
<protein>
    <recommendedName>
        <fullName evidence="3">GNAT family N-acetyltransferase</fullName>
    </recommendedName>
</protein>
<accession>A0A7W9JKN5</accession>
<dbReference type="Proteomes" id="UP000567246">
    <property type="component" value="Unassembled WGS sequence"/>
</dbReference>
<evidence type="ECO:0000313" key="1">
    <source>
        <dbReference type="EMBL" id="MBB5849665.1"/>
    </source>
</evidence>
<dbReference type="AlphaFoldDB" id="A0A7W9JKN5"/>
<dbReference type="Gene3D" id="3.40.630.30">
    <property type="match status" value="1"/>
</dbReference>
<keyword evidence="2" id="KW-1185">Reference proteome</keyword>
<gene>
    <name evidence="1" type="ORF">HDA33_002229</name>
</gene>
<proteinExistence type="predicted"/>
<name>A0A7W9JKN5_9MICC</name>
<reference evidence="1 2" key="1">
    <citation type="submission" date="2020-08" db="EMBL/GenBank/DDBJ databases">
        <title>Sequencing the genomes of 1000 actinobacteria strains.</title>
        <authorList>
            <person name="Klenk H.-P."/>
        </authorList>
    </citation>
    <scope>NUCLEOTIDE SEQUENCE [LARGE SCALE GENOMIC DNA]</scope>
    <source>
        <strain evidence="1 2">DSM 17945</strain>
    </source>
</reference>
<evidence type="ECO:0008006" key="3">
    <source>
        <dbReference type="Google" id="ProtNLM"/>
    </source>
</evidence>
<sequence>MTGTLEEIWPPSGLVVESGDLRMTALREADVPEVLDVVAGGIHDPSWTPFAFPWTDAPAEEIPANYLRFFASTLARTQGGGASIELVVRRGGRVVGVQAMNGADVAGSRRMETGRGQAERRGMPTTDVFFELRPDEFVRGDDPVRITGADELRRFLGLT</sequence>
<evidence type="ECO:0000313" key="2">
    <source>
        <dbReference type="Proteomes" id="UP000567246"/>
    </source>
</evidence>
<comment type="caution">
    <text evidence="1">The sequence shown here is derived from an EMBL/GenBank/DDBJ whole genome shotgun (WGS) entry which is preliminary data.</text>
</comment>
<organism evidence="1 2">
    <name type="scientific">Micrococcus endophyticus</name>
    <dbReference type="NCBI Taxonomy" id="455343"/>
    <lineage>
        <taxon>Bacteria</taxon>
        <taxon>Bacillati</taxon>
        <taxon>Actinomycetota</taxon>
        <taxon>Actinomycetes</taxon>
        <taxon>Micrococcales</taxon>
        <taxon>Micrococcaceae</taxon>
        <taxon>Micrococcus</taxon>
    </lineage>
</organism>
<dbReference type="EMBL" id="JACHMW010000001">
    <property type="protein sequence ID" value="MBB5849665.1"/>
    <property type="molecule type" value="Genomic_DNA"/>
</dbReference>